<dbReference type="Proteomes" id="UP001362999">
    <property type="component" value="Unassembled WGS sequence"/>
</dbReference>
<evidence type="ECO:0000313" key="2">
    <source>
        <dbReference type="Proteomes" id="UP001362999"/>
    </source>
</evidence>
<name>A0AAW0D1G5_9AGAR</name>
<organism evidence="1 2">
    <name type="scientific">Favolaschia claudopus</name>
    <dbReference type="NCBI Taxonomy" id="2862362"/>
    <lineage>
        <taxon>Eukaryota</taxon>
        <taxon>Fungi</taxon>
        <taxon>Dikarya</taxon>
        <taxon>Basidiomycota</taxon>
        <taxon>Agaricomycotina</taxon>
        <taxon>Agaricomycetes</taxon>
        <taxon>Agaricomycetidae</taxon>
        <taxon>Agaricales</taxon>
        <taxon>Marasmiineae</taxon>
        <taxon>Mycenaceae</taxon>
        <taxon>Favolaschia</taxon>
    </lineage>
</organism>
<dbReference type="EMBL" id="JAWWNJ010000011">
    <property type="protein sequence ID" value="KAK7045225.1"/>
    <property type="molecule type" value="Genomic_DNA"/>
</dbReference>
<proteinExistence type="predicted"/>
<gene>
    <name evidence="1" type="ORF">R3P38DRAFT_3347387</name>
</gene>
<sequence>MSDLTGGKEIQIRTPIVSVSCDGDGTTWAILRQGIYVAVDFRDRVGNVPIGDETLSMAAIMVQKLLSAVSFKSTKKTNCYLTAKVEDGYTGPVVFGGAWMMFAVLTYAMLAPTHHHWLSWMCNFGGQPISSLSAPVFRRPGTYLRLQGYGLISVYKCESATGLALAQPGCQCPPFTMNSSQSNISFERPSDEQDYGNFRQYLEHCRRSIPIFSQGPLDRDTSFILSLLCLYFGQRIWALYALDFEGELLLYFYLGKTRAQRDKDEINAASGARNIKQRAARGGYGLIIPVRAPPFIIRHRLIPFGEDASSASIWSAREAQSMRLFHPSF</sequence>
<evidence type="ECO:0000313" key="1">
    <source>
        <dbReference type="EMBL" id="KAK7045225.1"/>
    </source>
</evidence>
<dbReference type="AlphaFoldDB" id="A0AAW0D1G5"/>
<accession>A0AAW0D1G5</accession>
<keyword evidence="2" id="KW-1185">Reference proteome</keyword>
<comment type="caution">
    <text evidence="1">The sequence shown here is derived from an EMBL/GenBank/DDBJ whole genome shotgun (WGS) entry which is preliminary data.</text>
</comment>
<reference evidence="1 2" key="1">
    <citation type="journal article" date="2024" name="J Genomics">
        <title>Draft genome sequencing and assembly of Favolaschia claudopus CIRM-BRFM 2984 isolated from oak limbs.</title>
        <authorList>
            <person name="Navarro D."/>
            <person name="Drula E."/>
            <person name="Chaduli D."/>
            <person name="Cazenave R."/>
            <person name="Ahrendt S."/>
            <person name="Wang J."/>
            <person name="Lipzen A."/>
            <person name="Daum C."/>
            <person name="Barry K."/>
            <person name="Grigoriev I.V."/>
            <person name="Favel A."/>
            <person name="Rosso M.N."/>
            <person name="Martin F."/>
        </authorList>
    </citation>
    <scope>NUCLEOTIDE SEQUENCE [LARGE SCALE GENOMIC DNA]</scope>
    <source>
        <strain evidence="1 2">CIRM-BRFM 2984</strain>
    </source>
</reference>
<protein>
    <submittedName>
        <fullName evidence="1">Uncharacterized protein</fullName>
    </submittedName>
</protein>